<dbReference type="KEGG" id="mbd:MEBOL_002161"/>
<reference evidence="1 2" key="1">
    <citation type="submission" date="2017-06" db="EMBL/GenBank/DDBJ databases">
        <authorList>
            <person name="Kim H.J."/>
            <person name="Triplett B.A."/>
        </authorList>
    </citation>
    <scope>NUCLEOTIDE SEQUENCE [LARGE SCALE GENOMIC DNA]</scope>
    <source>
        <strain evidence="1 2">DSM 14713</strain>
    </source>
</reference>
<proteinExistence type="predicted"/>
<sequence>MTKERRYLLAPMGDRSHTVPRIVARFLNRALRGLQAPLLSALLLSLPARAGAPSAPSVSEEARFVFSWKGIPLGTVTLAFAPGARRFTYTSRHVHTRSGHVGQRTREVALVLTPDGHVEGRASVPQSWWLWRGPPAPGCVTGREELSGREGPHCVTAVRDGAVEGTMLGQPFTARYDARGRLQGLEVGESRFTGVAAGTRLRPPPDLFVEGVPVEGTRGALGFAPPWPVVRRPSWVTDWRADEARALAAEVHAAFAEKAPGAADWSDTGEGEGGACLAHAARFAARAAARGQRVALVQGLLAVDAGPARPHAWVRVGLAGGGTLDLDPTSLDPVLPGTHLPLALAEPGAPAVEAGERWLALLRGEHRVVRAR</sequence>
<keyword evidence="2" id="KW-1185">Reference proteome</keyword>
<dbReference type="Proteomes" id="UP000217289">
    <property type="component" value="Chromosome"/>
</dbReference>
<dbReference type="AlphaFoldDB" id="A0A250IC14"/>
<evidence type="ECO:0000313" key="2">
    <source>
        <dbReference type="Proteomes" id="UP000217289"/>
    </source>
</evidence>
<accession>A0A250IC14</accession>
<name>A0A250IC14_9BACT</name>
<dbReference type="EMBL" id="CP022163">
    <property type="protein sequence ID" value="ATB28712.1"/>
    <property type="molecule type" value="Genomic_DNA"/>
</dbReference>
<evidence type="ECO:0000313" key="1">
    <source>
        <dbReference type="EMBL" id="ATB28712.1"/>
    </source>
</evidence>
<gene>
    <name evidence="1" type="ORF">MEBOL_002161</name>
</gene>
<evidence type="ECO:0008006" key="3">
    <source>
        <dbReference type="Google" id="ProtNLM"/>
    </source>
</evidence>
<protein>
    <recommendedName>
        <fullName evidence="3">Microcin J25-processing protein McjB C-terminal domain-containing protein</fullName>
    </recommendedName>
</protein>
<organism evidence="1 2">
    <name type="scientific">Melittangium boletus DSM 14713</name>
    <dbReference type="NCBI Taxonomy" id="1294270"/>
    <lineage>
        <taxon>Bacteria</taxon>
        <taxon>Pseudomonadati</taxon>
        <taxon>Myxococcota</taxon>
        <taxon>Myxococcia</taxon>
        <taxon>Myxococcales</taxon>
        <taxon>Cystobacterineae</taxon>
        <taxon>Archangiaceae</taxon>
        <taxon>Melittangium</taxon>
    </lineage>
</organism>